<dbReference type="GO" id="GO:0000155">
    <property type="term" value="F:phosphorelay sensor kinase activity"/>
    <property type="evidence" value="ECO:0007669"/>
    <property type="project" value="InterPro"/>
</dbReference>
<organism evidence="11 12">
    <name type="scientific">Nonomuraea zeae</name>
    <dbReference type="NCBI Taxonomy" id="1642303"/>
    <lineage>
        <taxon>Bacteria</taxon>
        <taxon>Bacillati</taxon>
        <taxon>Actinomycetota</taxon>
        <taxon>Actinomycetes</taxon>
        <taxon>Streptosporangiales</taxon>
        <taxon>Streptosporangiaceae</taxon>
        <taxon>Nonomuraea</taxon>
    </lineage>
</organism>
<dbReference type="RefSeq" id="WP_138692257.1">
    <property type="nucleotide sequence ID" value="NZ_JBHSAZ010000114.1"/>
</dbReference>
<dbReference type="PANTHER" id="PTHR24421">
    <property type="entry name" value="NITRATE/NITRITE SENSOR PROTEIN NARX-RELATED"/>
    <property type="match status" value="1"/>
</dbReference>
<dbReference type="GO" id="GO:0046983">
    <property type="term" value="F:protein dimerization activity"/>
    <property type="evidence" value="ECO:0007669"/>
    <property type="project" value="InterPro"/>
</dbReference>
<feature type="domain" description="Histidine kinase/HSP90-like ATPase" evidence="10">
    <location>
        <begin position="487"/>
        <end position="578"/>
    </location>
</feature>
<name>A0A5S4GFD8_9ACTN</name>
<dbReference type="Pfam" id="PF07730">
    <property type="entry name" value="HisKA_3"/>
    <property type="match status" value="1"/>
</dbReference>
<feature type="transmembrane region" description="Helical" evidence="9">
    <location>
        <begin position="198"/>
        <end position="218"/>
    </location>
</feature>
<evidence type="ECO:0000313" key="11">
    <source>
        <dbReference type="EMBL" id="TMR31685.1"/>
    </source>
</evidence>
<keyword evidence="5" id="KW-0418">Kinase</keyword>
<reference evidence="11 12" key="1">
    <citation type="submission" date="2019-05" db="EMBL/GenBank/DDBJ databases">
        <title>Draft genome sequence of Nonomuraea zeae DSM 100528.</title>
        <authorList>
            <person name="Saricaoglu S."/>
            <person name="Isik K."/>
        </authorList>
    </citation>
    <scope>NUCLEOTIDE SEQUENCE [LARGE SCALE GENOMIC DNA]</scope>
    <source>
        <strain evidence="11 12">DSM 100528</strain>
    </source>
</reference>
<dbReference type="Proteomes" id="UP000306628">
    <property type="component" value="Unassembled WGS sequence"/>
</dbReference>
<sequence length="578" mass="60958">MSSRLVAGLLATIAGASIVAGMFVATGWPPPPSEWAFAIFGPVLSALGWLLAARRPELRFGWLLIACSLCLGLGLIGLGLTFRGAANPLVSSLYAATAAFYGLTWIFVPLLFPDGRLPSPRWRIVAWISGAAIAMHAAGVVLIHHNRYDLAGLRLSAEELAVSLLAGTGQFVTWVMAVVVFCGLVVRWRRSARTERGQYAWMVGGTVATLAGGALIMIDAFGGEVSASGAVGALVMLGSLPAAIGVAVVRHRLLDVRVGIRGSRLHLVFDVRPTVDEVLSDLGTALDETPEPVEQLGRVAAAVRTVLDTRWAAVTLEDGTRVVAGKEEGAAALAVPVRGGLGRIECGPRDTGPLTRVDRRLLEALAVPAGLAIQSAGLVSRLVNAQEAERRRIERNIHDGVQQQLVALIAGLELARATGAGPELLAQLREQARQTLADLRELAAGIHPSALGQGGLVEAVEERCARLPVRTTVTSPPALRARRFSDEIEGAMYFTVSEAVANALKHAGAGTIEVRLSHAEGRLRATVADDGAGFDPRTTERRGLARLSDRLDALGGNLDVHSEPGKGTRMNAWVPVDG</sequence>
<dbReference type="EMBL" id="VCKX01000080">
    <property type="protein sequence ID" value="TMR31685.1"/>
    <property type="molecule type" value="Genomic_DNA"/>
</dbReference>
<dbReference type="SMART" id="SM00387">
    <property type="entry name" value="HATPase_c"/>
    <property type="match status" value="1"/>
</dbReference>
<feature type="transmembrane region" description="Helical" evidence="9">
    <location>
        <begin position="35"/>
        <end position="53"/>
    </location>
</feature>
<dbReference type="OrthoDB" id="3217947at2"/>
<dbReference type="SUPFAM" id="SSF55874">
    <property type="entry name" value="ATPase domain of HSP90 chaperone/DNA topoisomerase II/histidine kinase"/>
    <property type="match status" value="1"/>
</dbReference>
<evidence type="ECO:0000256" key="9">
    <source>
        <dbReference type="SAM" id="Phobius"/>
    </source>
</evidence>
<evidence type="ECO:0000256" key="7">
    <source>
        <dbReference type="ARBA" id="ARBA00023012"/>
    </source>
</evidence>
<feature type="transmembrane region" description="Helical" evidence="9">
    <location>
        <begin position="230"/>
        <end position="249"/>
    </location>
</feature>
<evidence type="ECO:0000313" key="12">
    <source>
        <dbReference type="Proteomes" id="UP000306628"/>
    </source>
</evidence>
<dbReference type="Gene3D" id="3.30.565.10">
    <property type="entry name" value="Histidine kinase-like ATPase, C-terminal domain"/>
    <property type="match status" value="1"/>
</dbReference>
<comment type="subcellular location">
    <subcellularLocation>
        <location evidence="1">Cell membrane</location>
        <topology evidence="1">Multi-pass membrane protein</topology>
    </subcellularLocation>
</comment>
<evidence type="ECO:0000256" key="1">
    <source>
        <dbReference type="ARBA" id="ARBA00004651"/>
    </source>
</evidence>
<dbReference type="InterPro" id="IPR050482">
    <property type="entry name" value="Sensor_HK_TwoCompSys"/>
</dbReference>
<keyword evidence="8 9" id="KW-0472">Membrane</keyword>
<dbReference type="Pfam" id="PF02518">
    <property type="entry name" value="HATPase_c"/>
    <property type="match status" value="1"/>
</dbReference>
<accession>A0A5S4GFD8</accession>
<feature type="transmembrane region" description="Helical" evidence="9">
    <location>
        <begin position="92"/>
        <end position="112"/>
    </location>
</feature>
<evidence type="ECO:0000256" key="5">
    <source>
        <dbReference type="ARBA" id="ARBA00022777"/>
    </source>
</evidence>
<keyword evidence="2" id="KW-1003">Cell membrane</keyword>
<dbReference type="InterPro" id="IPR003594">
    <property type="entry name" value="HATPase_dom"/>
</dbReference>
<keyword evidence="4 9" id="KW-0812">Transmembrane</keyword>
<dbReference type="Gene3D" id="1.20.5.1930">
    <property type="match status" value="1"/>
</dbReference>
<feature type="transmembrane region" description="Helical" evidence="9">
    <location>
        <begin position="124"/>
        <end position="144"/>
    </location>
</feature>
<dbReference type="InterPro" id="IPR011712">
    <property type="entry name" value="Sig_transdc_His_kin_sub3_dim/P"/>
</dbReference>
<feature type="transmembrane region" description="Helical" evidence="9">
    <location>
        <begin position="60"/>
        <end position="80"/>
    </location>
</feature>
<dbReference type="CDD" id="cd16917">
    <property type="entry name" value="HATPase_UhpB-NarQ-NarX-like"/>
    <property type="match status" value="1"/>
</dbReference>
<evidence type="ECO:0000256" key="8">
    <source>
        <dbReference type="ARBA" id="ARBA00023136"/>
    </source>
</evidence>
<evidence type="ECO:0000256" key="2">
    <source>
        <dbReference type="ARBA" id="ARBA00022475"/>
    </source>
</evidence>
<evidence type="ECO:0000256" key="4">
    <source>
        <dbReference type="ARBA" id="ARBA00022692"/>
    </source>
</evidence>
<keyword evidence="3" id="KW-0808">Transferase</keyword>
<dbReference type="InterPro" id="IPR036890">
    <property type="entry name" value="HATPase_C_sf"/>
</dbReference>
<evidence type="ECO:0000256" key="6">
    <source>
        <dbReference type="ARBA" id="ARBA00022989"/>
    </source>
</evidence>
<keyword evidence="6 9" id="KW-1133">Transmembrane helix</keyword>
<comment type="caution">
    <text evidence="11">The sequence shown here is derived from an EMBL/GenBank/DDBJ whole genome shotgun (WGS) entry which is preliminary data.</text>
</comment>
<dbReference type="AlphaFoldDB" id="A0A5S4GFD8"/>
<feature type="transmembrane region" description="Helical" evidence="9">
    <location>
        <begin position="164"/>
        <end position="186"/>
    </location>
</feature>
<proteinExistence type="predicted"/>
<dbReference type="PANTHER" id="PTHR24421:SF37">
    <property type="entry name" value="SENSOR HISTIDINE KINASE NARS"/>
    <property type="match status" value="1"/>
</dbReference>
<evidence type="ECO:0000256" key="3">
    <source>
        <dbReference type="ARBA" id="ARBA00022679"/>
    </source>
</evidence>
<keyword evidence="7" id="KW-0902">Two-component regulatory system</keyword>
<gene>
    <name evidence="11" type="ORF">ETD85_25230</name>
</gene>
<evidence type="ECO:0000259" key="10">
    <source>
        <dbReference type="SMART" id="SM00387"/>
    </source>
</evidence>
<protein>
    <recommendedName>
        <fullName evidence="10">Histidine kinase/HSP90-like ATPase domain-containing protein</fullName>
    </recommendedName>
</protein>
<keyword evidence="12" id="KW-1185">Reference proteome</keyword>
<dbReference type="GO" id="GO:0005886">
    <property type="term" value="C:plasma membrane"/>
    <property type="evidence" value="ECO:0007669"/>
    <property type="project" value="UniProtKB-SubCell"/>
</dbReference>